<dbReference type="AlphaFoldDB" id="A0A1Y2HCN7"/>
<evidence type="ECO:0000313" key="3">
    <source>
        <dbReference type="EMBL" id="ORZ30822.1"/>
    </source>
</evidence>
<name>A0A1Y2HCN7_9FUNG</name>
<evidence type="ECO:0000313" key="4">
    <source>
        <dbReference type="Proteomes" id="UP000193411"/>
    </source>
</evidence>
<proteinExistence type="predicted"/>
<dbReference type="EMBL" id="MCFL01000074">
    <property type="protein sequence ID" value="ORZ30822.1"/>
    <property type="molecule type" value="Genomic_DNA"/>
</dbReference>
<organism evidence="3 4">
    <name type="scientific">Catenaria anguillulae PL171</name>
    <dbReference type="NCBI Taxonomy" id="765915"/>
    <lineage>
        <taxon>Eukaryota</taxon>
        <taxon>Fungi</taxon>
        <taxon>Fungi incertae sedis</taxon>
        <taxon>Blastocladiomycota</taxon>
        <taxon>Blastocladiomycetes</taxon>
        <taxon>Blastocladiales</taxon>
        <taxon>Catenariaceae</taxon>
        <taxon>Catenaria</taxon>
    </lineage>
</organism>
<evidence type="ECO:0000313" key="2">
    <source>
        <dbReference type="EMBL" id="ORZ29898.1"/>
    </source>
</evidence>
<accession>A0A1Y2HCN7</accession>
<dbReference type="EMBL" id="MCFL01000122">
    <property type="protein sequence ID" value="ORZ29898.1"/>
    <property type="molecule type" value="Genomic_DNA"/>
</dbReference>
<keyword evidence="1" id="KW-0472">Membrane</keyword>
<keyword evidence="1" id="KW-1133">Transmembrane helix</keyword>
<reference evidence="3 4" key="1">
    <citation type="submission" date="2016-07" db="EMBL/GenBank/DDBJ databases">
        <title>Pervasive Adenine N6-methylation of Active Genes in Fungi.</title>
        <authorList>
            <consortium name="DOE Joint Genome Institute"/>
            <person name="Mondo S.J."/>
            <person name="Dannebaum R.O."/>
            <person name="Kuo R.C."/>
            <person name="Labutti K."/>
            <person name="Haridas S."/>
            <person name="Kuo A."/>
            <person name="Salamov A."/>
            <person name="Ahrendt S.R."/>
            <person name="Lipzen A."/>
            <person name="Sullivan W."/>
            <person name="Andreopoulos W.B."/>
            <person name="Clum A."/>
            <person name="Lindquist E."/>
            <person name="Daum C."/>
            <person name="Ramamoorthy G.K."/>
            <person name="Gryganskyi A."/>
            <person name="Culley D."/>
            <person name="Magnuson J.K."/>
            <person name="James T.Y."/>
            <person name="O'Malley M.A."/>
            <person name="Stajich J.E."/>
            <person name="Spatafora J.W."/>
            <person name="Visel A."/>
            <person name="Grigoriev I.V."/>
        </authorList>
    </citation>
    <scope>NUCLEOTIDE SEQUENCE [LARGE SCALE GENOMIC DNA]</scope>
    <source>
        <strain evidence="3 4">PL171</strain>
    </source>
</reference>
<protein>
    <submittedName>
        <fullName evidence="3">Uncharacterized protein</fullName>
    </submittedName>
</protein>
<keyword evidence="4" id="KW-1185">Reference proteome</keyword>
<evidence type="ECO:0000256" key="1">
    <source>
        <dbReference type="SAM" id="Phobius"/>
    </source>
</evidence>
<dbReference type="Proteomes" id="UP000193411">
    <property type="component" value="Unassembled WGS sequence"/>
</dbReference>
<keyword evidence="1" id="KW-0812">Transmembrane</keyword>
<comment type="caution">
    <text evidence="3">The sequence shown here is derived from an EMBL/GenBank/DDBJ whole genome shotgun (WGS) entry which is preliminary data.</text>
</comment>
<gene>
    <name evidence="3" type="ORF">BCR44DRAFT_1443897</name>
    <name evidence="2" type="ORF">BCR44DRAFT_1447484</name>
</gene>
<feature type="transmembrane region" description="Helical" evidence="1">
    <location>
        <begin position="35"/>
        <end position="59"/>
    </location>
</feature>
<feature type="transmembrane region" description="Helical" evidence="1">
    <location>
        <begin position="6"/>
        <end position="28"/>
    </location>
</feature>
<sequence>MRSCIWRLWACLMVILTLVVGNIVMVFGNKRIAQIVYTTVGWISCHLISVALFAATRLIKTTVLTRRLVPQSVAGTLAQSEWGGRG</sequence>